<evidence type="ECO:0000313" key="1">
    <source>
        <dbReference type="EMBL" id="KAH7294735.1"/>
    </source>
</evidence>
<proteinExistence type="predicted"/>
<name>A0A8T2RGP7_CERRI</name>
<protein>
    <submittedName>
        <fullName evidence="1">Uncharacterized protein</fullName>
    </submittedName>
</protein>
<keyword evidence="2" id="KW-1185">Reference proteome</keyword>
<gene>
    <name evidence="1" type="ORF">KP509_27G015700</name>
</gene>
<dbReference type="Proteomes" id="UP000825935">
    <property type="component" value="Chromosome 27"/>
</dbReference>
<evidence type="ECO:0000313" key="2">
    <source>
        <dbReference type="Proteomes" id="UP000825935"/>
    </source>
</evidence>
<comment type="caution">
    <text evidence="1">The sequence shown here is derived from an EMBL/GenBank/DDBJ whole genome shotgun (WGS) entry which is preliminary data.</text>
</comment>
<reference evidence="1 2" key="1">
    <citation type="submission" date="2021-08" db="EMBL/GenBank/DDBJ databases">
        <title>WGS assembly of Ceratopteris richardii.</title>
        <authorList>
            <person name="Marchant D.B."/>
            <person name="Chen G."/>
            <person name="Jenkins J."/>
            <person name="Shu S."/>
            <person name="Leebens-Mack J."/>
            <person name="Grimwood J."/>
            <person name="Schmutz J."/>
            <person name="Soltis P."/>
            <person name="Soltis D."/>
            <person name="Chen Z.-H."/>
        </authorList>
    </citation>
    <scope>NUCLEOTIDE SEQUENCE [LARGE SCALE GENOMIC DNA]</scope>
    <source>
        <strain evidence="1">Whitten #5841</strain>
        <tissue evidence="1">Leaf</tissue>
    </source>
</reference>
<organism evidence="1 2">
    <name type="scientific">Ceratopteris richardii</name>
    <name type="common">Triangle waterfern</name>
    <dbReference type="NCBI Taxonomy" id="49495"/>
    <lineage>
        <taxon>Eukaryota</taxon>
        <taxon>Viridiplantae</taxon>
        <taxon>Streptophyta</taxon>
        <taxon>Embryophyta</taxon>
        <taxon>Tracheophyta</taxon>
        <taxon>Polypodiopsida</taxon>
        <taxon>Polypodiidae</taxon>
        <taxon>Polypodiales</taxon>
        <taxon>Pteridineae</taxon>
        <taxon>Pteridaceae</taxon>
        <taxon>Parkerioideae</taxon>
        <taxon>Ceratopteris</taxon>
    </lineage>
</organism>
<sequence>MSVRRLLGKPEAVHRPLFDLIVFVPPQLTVQQSPYRFRATSSYCHVCQPAKPFLAGTACPADFEVYIRSEYLVPLLSNLESRVSSLLVHYSPAPPPSGQ</sequence>
<dbReference type="EMBL" id="CM035432">
    <property type="protein sequence ID" value="KAH7294735.1"/>
    <property type="molecule type" value="Genomic_DNA"/>
</dbReference>
<dbReference type="AlphaFoldDB" id="A0A8T2RGP7"/>
<accession>A0A8T2RGP7</accession>